<dbReference type="InterPro" id="IPR040467">
    <property type="entry name" value="CCDC66_dom"/>
</dbReference>
<evidence type="ECO:0000313" key="5">
    <source>
        <dbReference type="RefSeq" id="XP_024602171.1"/>
    </source>
</evidence>
<reference evidence="5" key="1">
    <citation type="submission" date="2025-08" db="UniProtKB">
        <authorList>
            <consortium name="RefSeq"/>
        </authorList>
    </citation>
    <scope>IDENTIFICATION</scope>
    <source>
        <tissue evidence="5">Meat</tissue>
    </source>
</reference>
<feature type="region of interest" description="Disordered" evidence="2">
    <location>
        <begin position="566"/>
        <end position="587"/>
    </location>
</feature>
<feature type="compositionally biased region" description="Basic and acidic residues" evidence="2">
    <location>
        <begin position="192"/>
        <end position="202"/>
    </location>
</feature>
<dbReference type="GO" id="GO:0005929">
    <property type="term" value="C:cilium"/>
    <property type="evidence" value="ECO:0007669"/>
    <property type="project" value="TreeGrafter"/>
</dbReference>
<accession>A0A341BHB7</accession>
<dbReference type="GO" id="GO:0060271">
    <property type="term" value="P:cilium assembly"/>
    <property type="evidence" value="ECO:0007669"/>
    <property type="project" value="TreeGrafter"/>
</dbReference>
<dbReference type="GO" id="GO:0005874">
    <property type="term" value="C:microtubule"/>
    <property type="evidence" value="ECO:0007669"/>
    <property type="project" value="TreeGrafter"/>
</dbReference>
<feature type="region of interest" description="Disordered" evidence="2">
    <location>
        <begin position="182"/>
        <end position="202"/>
    </location>
</feature>
<evidence type="ECO:0000313" key="4">
    <source>
        <dbReference type="Proteomes" id="UP000252040"/>
    </source>
</evidence>
<sequence>MSRKLPQRIYGNQLTYSVLWEKENVIEVCWKQKKPSGGKSLVDEQVALKKKEKEASEKWNNPWKKSESDKIAWEKLQILDQAKEAVLMERPFSAVKQEQQRKCIEELNKQIEDDRQKKVEEKIISSKGEEHDRWAIHFDSFKSCPGSQSQLSSRSTQTQPEYFCVSPDAPDLADISSLYTPATGSQVEPSEEEHVARPVRDVAVESSKKRNFLRSMTALLDPAQIEERDRRRQKQLEHQKAITAQVEEKRKKKQLEEEQRKKEEQEEERRLAREQEEMQKQYEEDILKQKQKEEIMTLKTIELFQTMQRAQELAQRLKQEQRIRELAQKGHDTSRLIKNLGIDTIQVEYNASTDNIANSAHGLDKISGKMNAYISSTASLRKDTGVQTGDLNAGVFTNIESCCGSVIEREIINCSSPEIPAEFNEQFNTRKNKQELVSHDNGANLEKENSYNDQCNQFTRREKQTKHMKKCPKRPDWNINKPLRRYIPASEKYPKQLQKLREEKRVRRQMELLHLVERNNPGHLSQNRVTSPDVVVLHSSQETERSFRWQLVKKEEEPQIINSFNKERSQSPPVPAVKTRTQQTQTLKNSTYERENLISGDSQTELSPGFSEPFHFIPYVRTNEIYYLDPDAPLSRPLTQDPQYQNLHDCDQEQLFDHLRDPLLNPNVVKNRDRQQAILKGLSELRQGLLQKQRELETNLMPLAANQEENFSSSF</sequence>
<keyword evidence="4" id="KW-1185">Reference proteome</keyword>
<dbReference type="PANTHER" id="PTHR22736:SF2">
    <property type="entry name" value="COILED-COIL DOMAIN-CONTAINING PROTEIN 66"/>
    <property type="match status" value="1"/>
</dbReference>
<protein>
    <submittedName>
        <fullName evidence="5">Coiled-coil domain-containing protein 66 isoform X6</fullName>
    </submittedName>
</protein>
<dbReference type="GO" id="GO:0001917">
    <property type="term" value="C:photoreceptor inner segment"/>
    <property type="evidence" value="ECO:0007669"/>
    <property type="project" value="TreeGrafter"/>
</dbReference>
<dbReference type="Pfam" id="PF15236">
    <property type="entry name" value="CCDC66"/>
    <property type="match status" value="1"/>
</dbReference>
<evidence type="ECO:0000256" key="1">
    <source>
        <dbReference type="SAM" id="Coils"/>
    </source>
</evidence>
<dbReference type="AlphaFoldDB" id="A0A341BHB7"/>
<organism evidence="4 5">
    <name type="scientific">Neophocaena asiaeorientalis asiaeorientalis</name>
    <name type="common">Yangtze finless porpoise</name>
    <name type="synonym">Neophocaena phocaenoides subsp. asiaeorientalis</name>
    <dbReference type="NCBI Taxonomy" id="1706337"/>
    <lineage>
        <taxon>Eukaryota</taxon>
        <taxon>Metazoa</taxon>
        <taxon>Chordata</taxon>
        <taxon>Craniata</taxon>
        <taxon>Vertebrata</taxon>
        <taxon>Euteleostomi</taxon>
        <taxon>Mammalia</taxon>
        <taxon>Eutheria</taxon>
        <taxon>Laurasiatheria</taxon>
        <taxon>Artiodactyla</taxon>
        <taxon>Whippomorpha</taxon>
        <taxon>Cetacea</taxon>
        <taxon>Odontoceti</taxon>
        <taxon>Phocoenidae</taxon>
        <taxon>Neophocaena</taxon>
    </lineage>
</organism>
<proteinExistence type="predicted"/>
<feature type="region of interest" description="Disordered" evidence="2">
    <location>
        <begin position="245"/>
        <end position="276"/>
    </location>
</feature>
<dbReference type="PANTHER" id="PTHR22736">
    <property type="entry name" value="COILED-COIL DOMAIN-CONTAINING PROTEIN 66"/>
    <property type="match status" value="1"/>
</dbReference>
<dbReference type="Proteomes" id="UP000252040">
    <property type="component" value="Unplaced"/>
</dbReference>
<feature type="coiled-coil region" evidence="1">
    <location>
        <begin position="94"/>
        <end position="124"/>
    </location>
</feature>
<dbReference type="GeneID" id="112400556"/>
<name>A0A341BHB7_NEOAA</name>
<dbReference type="GO" id="GO:0008017">
    <property type="term" value="F:microtubule binding"/>
    <property type="evidence" value="ECO:0007669"/>
    <property type="project" value="TreeGrafter"/>
</dbReference>
<dbReference type="RefSeq" id="XP_024602171.1">
    <property type="nucleotide sequence ID" value="XM_024746403.1"/>
</dbReference>
<keyword evidence="1" id="KW-0175">Coiled coil</keyword>
<evidence type="ECO:0000259" key="3">
    <source>
        <dbReference type="Pfam" id="PF15236"/>
    </source>
</evidence>
<gene>
    <name evidence="5" type="primary">CCDC66</name>
</gene>
<dbReference type="InterPro" id="IPR039183">
    <property type="entry name" value="CCD66"/>
</dbReference>
<evidence type="ECO:0000256" key="2">
    <source>
        <dbReference type="SAM" id="MobiDB-lite"/>
    </source>
</evidence>
<dbReference type="CTD" id="285331"/>
<feature type="domain" description="CCDC66" evidence="3">
    <location>
        <begin position="184"/>
        <end position="334"/>
    </location>
</feature>